<organism evidence="6 7">
    <name type="scientific">Umbelopsis vinacea</name>
    <dbReference type="NCBI Taxonomy" id="44442"/>
    <lineage>
        <taxon>Eukaryota</taxon>
        <taxon>Fungi</taxon>
        <taxon>Fungi incertae sedis</taxon>
        <taxon>Mucoromycota</taxon>
        <taxon>Mucoromycotina</taxon>
        <taxon>Umbelopsidomycetes</taxon>
        <taxon>Umbelopsidales</taxon>
        <taxon>Umbelopsidaceae</taxon>
        <taxon>Umbelopsis</taxon>
    </lineage>
</organism>
<feature type="non-terminal residue" evidence="6">
    <location>
        <position position="1"/>
    </location>
</feature>
<dbReference type="PANTHER" id="PTHR20648">
    <property type="entry name" value="ELONGIN-C"/>
    <property type="match status" value="1"/>
</dbReference>
<accession>A0A8H7Q3S0</accession>
<dbReference type="InterPro" id="IPR011333">
    <property type="entry name" value="SKP1/BTB/POZ_sf"/>
</dbReference>
<reference evidence="6" key="1">
    <citation type="submission" date="2020-12" db="EMBL/GenBank/DDBJ databases">
        <title>Metabolic potential, ecology and presence of endohyphal bacteria is reflected in genomic diversity of Mucoromycotina.</title>
        <authorList>
            <person name="Muszewska A."/>
            <person name="Okrasinska A."/>
            <person name="Steczkiewicz K."/>
            <person name="Drgas O."/>
            <person name="Orlowska M."/>
            <person name="Perlinska-Lenart U."/>
            <person name="Aleksandrzak-Piekarczyk T."/>
            <person name="Szatraj K."/>
            <person name="Zielenkiewicz U."/>
            <person name="Pilsyk S."/>
            <person name="Malc E."/>
            <person name="Mieczkowski P."/>
            <person name="Kruszewska J.S."/>
            <person name="Biernat P."/>
            <person name="Pawlowska J."/>
        </authorList>
    </citation>
    <scope>NUCLEOTIDE SEQUENCE</scope>
    <source>
        <strain evidence="6">WA0000051536</strain>
    </source>
</reference>
<keyword evidence="7" id="KW-1185">Reference proteome</keyword>
<dbReference type="Pfam" id="PF03931">
    <property type="entry name" value="Skp1_POZ"/>
    <property type="match status" value="1"/>
</dbReference>
<keyword evidence="4" id="KW-0539">Nucleus</keyword>
<protein>
    <recommendedName>
        <fullName evidence="3">Elongin-C</fullName>
    </recommendedName>
</protein>
<name>A0A8H7Q3S0_9FUNG</name>
<evidence type="ECO:0000256" key="4">
    <source>
        <dbReference type="ARBA" id="ARBA00023242"/>
    </source>
</evidence>
<dbReference type="Gene3D" id="3.30.710.10">
    <property type="entry name" value="Potassium Channel Kv1.1, Chain A"/>
    <property type="match status" value="1"/>
</dbReference>
<comment type="similarity">
    <text evidence="2">Belongs to the SKP1 family.</text>
</comment>
<evidence type="ECO:0000313" key="6">
    <source>
        <dbReference type="EMBL" id="KAG2184111.1"/>
    </source>
</evidence>
<feature type="domain" description="SKP1 component POZ" evidence="5">
    <location>
        <begin position="25"/>
        <end position="87"/>
    </location>
</feature>
<dbReference type="GO" id="GO:0006511">
    <property type="term" value="P:ubiquitin-dependent protein catabolic process"/>
    <property type="evidence" value="ECO:0007669"/>
    <property type="project" value="InterPro"/>
</dbReference>
<dbReference type="GO" id="GO:0005634">
    <property type="term" value="C:nucleus"/>
    <property type="evidence" value="ECO:0007669"/>
    <property type="project" value="UniProtKB-SubCell"/>
</dbReference>
<dbReference type="AlphaFoldDB" id="A0A8H7Q3S0"/>
<dbReference type="SMART" id="SM00512">
    <property type="entry name" value="Skp1"/>
    <property type="match status" value="1"/>
</dbReference>
<dbReference type="CDD" id="cd18321">
    <property type="entry name" value="BTB_POZ_EloC"/>
    <property type="match status" value="1"/>
</dbReference>
<dbReference type="Proteomes" id="UP000612746">
    <property type="component" value="Unassembled WGS sequence"/>
</dbReference>
<dbReference type="SUPFAM" id="SSF54695">
    <property type="entry name" value="POZ domain"/>
    <property type="match status" value="1"/>
</dbReference>
<gene>
    <name evidence="6" type="ORF">INT44_009126</name>
</gene>
<dbReference type="InterPro" id="IPR039948">
    <property type="entry name" value="ELC1"/>
</dbReference>
<comment type="caution">
    <text evidence="6">The sequence shown here is derived from an EMBL/GenBank/DDBJ whole genome shotgun (WGS) entry which is preliminary data.</text>
</comment>
<sequence length="132" mass="15013">MTTGLSCLGSIDPYLKTMAEQESEYVKLISSDGFEFIIHREAAMRSGTMKNMLSGAANFTESLENQVTFRDIKAIVLETACRYLYYKWQNEGSTTEIPEFVIEPELALETLMAADFLDCKYFWSPSKLHSLL</sequence>
<evidence type="ECO:0000256" key="1">
    <source>
        <dbReference type="ARBA" id="ARBA00004123"/>
    </source>
</evidence>
<comment type="subcellular location">
    <subcellularLocation>
        <location evidence="1">Nucleus</location>
    </subcellularLocation>
</comment>
<dbReference type="EMBL" id="JAEPRA010000006">
    <property type="protein sequence ID" value="KAG2184111.1"/>
    <property type="molecule type" value="Genomic_DNA"/>
</dbReference>
<evidence type="ECO:0000256" key="2">
    <source>
        <dbReference type="ARBA" id="ARBA00009993"/>
    </source>
</evidence>
<evidence type="ECO:0000256" key="3">
    <source>
        <dbReference type="ARBA" id="ARBA00021347"/>
    </source>
</evidence>
<evidence type="ECO:0000313" key="7">
    <source>
        <dbReference type="Proteomes" id="UP000612746"/>
    </source>
</evidence>
<dbReference type="InterPro" id="IPR016073">
    <property type="entry name" value="Skp1_comp_POZ"/>
</dbReference>
<dbReference type="OrthoDB" id="249087at2759"/>
<evidence type="ECO:0000259" key="5">
    <source>
        <dbReference type="Pfam" id="PF03931"/>
    </source>
</evidence>
<proteinExistence type="inferred from homology"/>
<dbReference type="InterPro" id="IPR001232">
    <property type="entry name" value="SKP1-like"/>
</dbReference>
<dbReference type="FunFam" id="3.30.710.10:FF:000035">
    <property type="entry name" value="Elongin C transcription elongation factor"/>
    <property type="match status" value="1"/>
</dbReference>